<evidence type="ECO:0008006" key="3">
    <source>
        <dbReference type="Google" id="ProtNLM"/>
    </source>
</evidence>
<accession>A0A4V2LVN8</accession>
<evidence type="ECO:0000313" key="2">
    <source>
        <dbReference type="Proteomes" id="UP000292274"/>
    </source>
</evidence>
<sequence length="78" mass="8587">MKPPEHLPSPPGWTCTGCGREWPCAVKQSQLLVEFGGARAALAVYLGSCLLAAARDLPGLQLERARNRFLGWLPRRPF</sequence>
<dbReference type="Proteomes" id="UP000292274">
    <property type="component" value="Unassembled WGS sequence"/>
</dbReference>
<dbReference type="AlphaFoldDB" id="A0A4V2LVN8"/>
<gene>
    <name evidence="1" type="ORF">E0H26_23065</name>
</gene>
<proteinExistence type="predicted"/>
<dbReference type="OrthoDB" id="3393036at2"/>
<reference evidence="1 2" key="1">
    <citation type="submission" date="2019-02" db="EMBL/GenBank/DDBJ databases">
        <title>Jishengella sp. nov., isolated from a root of Zingiber montanum.</title>
        <authorList>
            <person name="Kuncharoen N."/>
            <person name="Kudo T."/>
            <person name="Masahiro Y."/>
            <person name="Ohkuma M."/>
            <person name="Tanasupawat S."/>
        </authorList>
    </citation>
    <scope>NUCLEOTIDE SEQUENCE [LARGE SCALE GENOMIC DNA]</scope>
    <source>
        <strain evidence="1 2">PLAI 1-1</strain>
    </source>
</reference>
<organism evidence="1 2">
    <name type="scientific">Micromonospora zingiberis</name>
    <dbReference type="NCBI Taxonomy" id="2053011"/>
    <lineage>
        <taxon>Bacteria</taxon>
        <taxon>Bacillati</taxon>
        <taxon>Actinomycetota</taxon>
        <taxon>Actinomycetes</taxon>
        <taxon>Micromonosporales</taxon>
        <taxon>Micromonosporaceae</taxon>
        <taxon>Micromonospora</taxon>
    </lineage>
</organism>
<keyword evidence="2" id="KW-1185">Reference proteome</keyword>
<protein>
    <recommendedName>
        <fullName evidence="3">Flavin reductase</fullName>
    </recommendedName>
</protein>
<dbReference type="EMBL" id="SJJR01000019">
    <property type="protein sequence ID" value="TCB93455.1"/>
    <property type="molecule type" value="Genomic_DNA"/>
</dbReference>
<comment type="caution">
    <text evidence="1">The sequence shown here is derived from an EMBL/GenBank/DDBJ whole genome shotgun (WGS) entry which is preliminary data.</text>
</comment>
<evidence type="ECO:0000313" key="1">
    <source>
        <dbReference type="EMBL" id="TCB93455.1"/>
    </source>
</evidence>
<name>A0A4V2LVN8_9ACTN</name>